<organism evidence="6 7">
    <name type="scientific">Erythranthe guttata</name>
    <name type="common">Yellow monkey flower</name>
    <name type="synonym">Mimulus guttatus</name>
    <dbReference type="NCBI Taxonomy" id="4155"/>
    <lineage>
        <taxon>Eukaryota</taxon>
        <taxon>Viridiplantae</taxon>
        <taxon>Streptophyta</taxon>
        <taxon>Embryophyta</taxon>
        <taxon>Tracheophyta</taxon>
        <taxon>Spermatophyta</taxon>
        <taxon>Magnoliopsida</taxon>
        <taxon>eudicotyledons</taxon>
        <taxon>Gunneridae</taxon>
        <taxon>Pentapetalae</taxon>
        <taxon>asterids</taxon>
        <taxon>lamiids</taxon>
        <taxon>Lamiales</taxon>
        <taxon>Phrymaceae</taxon>
        <taxon>Erythranthe</taxon>
    </lineage>
</organism>
<feature type="compositionally biased region" description="Basic and acidic residues" evidence="3">
    <location>
        <begin position="506"/>
        <end position="515"/>
    </location>
</feature>
<dbReference type="InterPro" id="IPR017930">
    <property type="entry name" value="Myb_dom"/>
</dbReference>
<feature type="domain" description="HTH myb-type" evidence="5">
    <location>
        <begin position="201"/>
        <end position="233"/>
    </location>
</feature>
<dbReference type="eggNOG" id="ENOG502QQVU">
    <property type="taxonomic scope" value="Eukaryota"/>
</dbReference>
<feature type="region of interest" description="Disordered" evidence="3">
    <location>
        <begin position="497"/>
        <end position="552"/>
    </location>
</feature>
<feature type="region of interest" description="Disordered" evidence="3">
    <location>
        <begin position="423"/>
        <end position="455"/>
    </location>
</feature>
<name>A0A022RQN1_ERYGU</name>
<evidence type="ECO:0000259" key="5">
    <source>
        <dbReference type="PROSITE" id="PS51294"/>
    </source>
</evidence>
<accession>A0A022RQN1</accession>
<dbReference type="PANTHER" id="PTHR47206:SF1">
    <property type="entry name" value="HOMEODOMAIN-LIKE SUPERFAMILY PROTEIN"/>
    <property type="match status" value="1"/>
</dbReference>
<evidence type="ECO:0000256" key="1">
    <source>
        <dbReference type="ARBA" id="ARBA00004123"/>
    </source>
</evidence>
<dbReference type="InterPro" id="IPR001005">
    <property type="entry name" value="SANT/Myb"/>
</dbReference>
<dbReference type="InterPro" id="IPR009057">
    <property type="entry name" value="Homeodomain-like_sf"/>
</dbReference>
<dbReference type="Gene3D" id="1.10.10.60">
    <property type="entry name" value="Homeodomain-like"/>
    <property type="match status" value="1"/>
</dbReference>
<evidence type="ECO:0008006" key="8">
    <source>
        <dbReference type="Google" id="ProtNLM"/>
    </source>
</evidence>
<feature type="domain" description="Myb-like" evidence="4">
    <location>
        <begin position="200"/>
        <end position="233"/>
    </location>
</feature>
<dbReference type="GO" id="GO:0005634">
    <property type="term" value="C:nucleus"/>
    <property type="evidence" value="ECO:0007669"/>
    <property type="project" value="UniProtKB-SubCell"/>
</dbReference>
<keyword evidence="2" id="KW-0539">Nucleus</keyword>
<dbReference type="STRING" id="4155.A0A022RQN1"/>
<dbReference type="CDD" id="cd00167">
    <property type="entry name" value="SANT"/>
    <property type="match status" value="1"/>
</dbReference>
<gene>
    <name evidence="6" type="ORF">MIMGU_mgv1a003972mg</name>
</gene>
<dbReference type="PANTHER" id="PTHR47206">
    <property type="entry name" value="HOMEODOMAIN-LIKE SUPERFAMILY PROTEIN"/>
    <property type="match status" value="1"/>
</dbReference>
<feature type="region of interest" description="Disordered" evidence="3">
    <location>
        <begin position="179"/>
        <end position="208"/>
    </location>
</feature>
<evidence type="ECO:0000313" key="6">
    <source>
        <dbReference type="EMBL" id="EYU41250.1"/>
    </source>
</evidence>
<proteinExistence type="predicted"/>
<dbReference type="Proteomes" id="UP000030748">
    <property type="component" value="Unassembled WGS sequence"/>
</dbReference>
<evidence type="ECO:0000259" key="4">
    <source>
        <dbReference type="PROSITE" id="PS50090"/>
    </source>
</evidence>
<dbReference type="SUPFAM" id="SSF46689">
    <property type="entry name" value="Homeodomain-like"/>
    <property type="match status" value="1"/>
</dbReference>
<dbReference type="EMBL" id="KI630348">
    <property type="protein sequence ID" value="EYU41250.1"/>
    <property type="molecule type" value="Genomic_DNA"/>
</dbReference>
<keyword evidence="7" id="KW-1185">Reference proteome</keyword>
<dbReference type="Pfam" id="PF00249">
    <property type="entry name" value="Myb_DNA-binding"/>
    <property type="match status" value="1"/>
</dbReference>
<feature type="compositionally biased region" description="Polar residues" evidence="3">
    <location>
        <begin position="516"/>
        <end position="542"/>
    </location>
</feature>
<protein>
    <recommendedName>
        <fullName evidence="8">Myb-like domain-containing protein</fullName>
    </recommendedName>
</protein>
<dbReference type="PROSITE" id="PS50090">
    <property type="entry name" value="MYB_LIKE"/>
    <property type="match status" value="1"/>
</dbReference>
<comment type="subcellular location">
    <subcellularLocation>
        <location evidence="1">Nucleus</location>
    </subcellularLocation>
</comment>
<evidence type="ECO:0000256" key="3">
    <source>
        <dbReference type="SAM" id="MobiDB-lite"/>
    </source>
</evidence>
<dbReference type="GO" id="GO:0000976">
    <property type="term" value="F:transcription cis-regulatory region binding"/>
    <property type="evidence" value="ECO:0000318"/>
    <property type="project" value="GO_Central"/>
</dbReference>
<reference evidence="6 7" key="1">
    <citation type="journal article" date="2013" name="Proc. Natl. Acad. Sci. U.S.A.">
        <title>Fine-scale variation in meiotic recombination in Mimulus inferred from population shotgun sequencing.</title>
        <authorList>
            <person name="Hellsten U."/>
            <person name="Wright K.M."/>
            <person name="Jenkins J."/>
            <person name="Shu S."/>
            <person name="Yuan Y."/>
            <person name="Wessler S.R."/>
            <person name="Schmutz J."/>
            <person name="Willis J.H."/>
            <person name="Rokhsar D.S."/>
        </authorList>
    </citation>
    <scope>NUCLEOTIDE SEQUENCE [LARGE SCALE GENOMIC DNA]</scope>
    <source>
        <strain evidence="7">cv. DUN x IM62</strain>
    </source>
</reference>
<evidence type="ECO:0000256" key="2">
    <source>
        <dbReference type="ARBA" id="ARBA00023242"/>
    </source>
</evidence>
<sequence length="552" mass="59333">MVERSRKPKKGSIDEEDMSILLERYSVKTVLTLLQEVEKVAGEKIDWNAIVKNTTTGISSARECQMLWRHLAYGQNLTDQFDNATNPMDDDSDLEYEVEAFPAVNRETSMEAVACVKVLIASDYPIDSHPPNNLTIEAPMTINVPKLKAFTSASDNSVIARAIQGTNISIPVSVQKQPVSSGTCGEKRPPNNATSGITFPPRRRRRGWSTEDDMKLTAAVKKYGERNWANIARGDFKNDRKASELSQVSLVRYSHLYSYEEFLFNLTECNQHAQRWGTLRKKQSDSNVGTSSKHSESQLAAAHRAITLALNTPMGDNFHANRNMSTVAGPPKTQVPTITKPNTIIPDSKIKAAAVAAGARIATSADASSLIEAAARSQNVVHITTGGGGTSMMKSSSTTSMLTTTSQLPSNVHFMRTAQKKAAPIPIPPHSATLPPNRRPGVEAQPPQGNSAKPAELATVVEPPSGLPNAAATPPSVEVAVVSKSVNETKEIVQKAVDLSAPLVDQSKEGVDKHQTSASGEKSADNLCTSKQANGEATTSITEAAVGDAENK</sequence>
<evidence type="ECO:0000313" key="7">
    <source>
        <dbReference type="Proteomes" id="UP000030748"/>
    </source>
</evidence>
<dbReference type="AlphaFoldDB" id="A0A022RQN1"/>
<dbReference type="PROSITE" id="PS51294">
    <property type="entry name" value="HTH_MYB"/>
    <property type="match status" value="1"/>
</dbReference>